<reference evidence="1" key="1">
    <citation type="submission" date="2023-03" db="EMBL/GenBank/DDBJ databases">
        <title>Massive genome expansion in bonnet fungi (Mycena s.s.) driven by repeated elements and novel gene families across ecological guilds.</title>
        <authorList>
            <consortium name="Lawrence Berkeley National Laboratory"/>
            <person name="Harder C.B."/>
            <person name="Miyauchi S."/>
            <person name="Viragh M."/>
            <person name="Kuo A."/>
            <person name="Thoen E."/>
            <person name="Andreopoulos B."/>
            <person name="Lu D."/>
            <person name="Skrede I."/>
            <person name="Drula E."/>
            <person name="Henrissat B."/>
            <person name="Morin E."/>
            <person name="Kohler A."/>
            <person name="Barry K."/>
            <person name="LaButti K."/>
            <person name="Morin E."/>
            <person name="Salamov A."/>
            <person name="Lipzen A."/>
            <person name="Mereny Z."/>
            <person name="Hegedus B."/>
            <person name="Baldrian P."/>
            <person name="Stursova M."/>
            <person name="Weitz H."/>
            <person name="Taylor A."/>
            <person name="Grigoriev I.V."/>
            <person name="Nagy L.G."/>
            <person name="Martin F."/>
            <person name="Kauserud H."/>
        </authorList>
    </citation>
    <scope>NUCLEOTIDE SEQUENCE</scope>
    <source>
        <strain evidence="1">CBHHK188m</strain>
    </source>
</reference>
<proteinExistence type="predicted"/>
<sequence>MLNADLTRLISYAARIKHLTVTDQPGSRRILATFNLFLPGGLLFQNLNTLRWLYSGLDFKYIQMFFSPTLSDLTFQCAASHTNISLLSALAYTCPKLRQVSMYFYHDYKGVASSAVIYPLPRIESLSAVCLTTAGLEYIGRLPTLRWLRLETLPVIPDVIPSSDLFPALRDVELDGIDVTSAPQFFRMCSKAPLKSIYVAPSGDSTFALRDRSLRILFCFSNMTSLSLQSPRGFDISDVTIADAAQAWRRLESLKLTTVFPYTPVPLTLQSLYHLAQYCSHLRSLEMTFDATTIPSTAVPVMTQQQLASMDVANSPLANSGGVARFLSDIFRNLRTITALREQTMRTSMNLQLTAMKLRCILVGRPWGISSQSLWLRGRREGHVRVHDFRMGVRPVYPPLSNELTSLPDSNASPSAGGKNCFDARLAYVRFTYKRLDLVDISRLFSENS</sequence>
<gene>
    <name evidence="1" type="ORF">DFH07DRAFT_979202</name>
</gene>
<dbReference type="AlphaFoldDB" id="A0AAD7K4G0"/>
<dbReference type="GO" id="GO:0019005">
    <property type="term" value="C:SCF ubiquitin ligase complex"/>
    <property type="evidence" value="ECO:0007669"/>
    <property type="project" value="TreeGrafter"/>
</dbReference>
<evidence type="ECO:0008006" key="3">
    <source>
        <dbReference type="Google" id="ProtNLM"/>
    </source>
</evidence>
<organism evidence="1 2">
    <name type="scientific">Mycena maculata</name>
    <dbReference type="NCBI Taxonomy" id="230809"/>
    <lineage>
        <taxon>Eukaryota</taxon>
        <taxon>Fungi</taxon>
        <taxon>Dikarya</taxon>
        <taxon>Basidiomycota</taxon>
        <taxon>Agaricomycotina</taxon>
        <taxon>Agaricomycetes</taxon>
        <taxon>Agaricomycetidae</taxon>
        <taxon>Agaricales</taxon>
        <taxon>Marasmiineae</taxon>
        <taxon>Mycenaceae</taxon>
        <taxon>Mycena</taxon>
    </lineage>
</organism>
<dbReference type="GO" id="GO:0031146">
    <property type="term" value="P:SCF-dependent proteasomal ubiquitin-dependent protein catabolic process"/>
    <property type="evidence" value="ECO:0007669"/>
    <property type="project" value="TreeGrafter"/>
</dbReference>
<dbReference type="SUPFAM" id="SSF52058">
    <property type="entry name" value="L domain-like"/>
    <property type="match status" value="1"/>
</dbReference>
<dbReference type="InterPro" id="IPR032675">
    <property type="entry name" value="LRR_dom_sf"/>
</dbReference>
<evidence type="ECO:0000313" key="1">
    <source>
        <dbReference type="EMBL" id="KAJ7776965.1"/>
    </source>
</evidence>
<dbReference type="PANTHER" id="PTHR13318">
    <property type="entry name" value="PARTNER OF PAIRED, ISOFORM B-RELATED"/>
    <property type="match status" value="1"/>
</dbReference>
<accession>A0AAD7K4G0</accession>
<keyword evidence="2" id="KW-1185">Reference proteome</keyword>
<dbReference type="Gene3D" id="3.80.10.10">
    <property type="entry name" value="Ribonuclease Inhibitor"/>
    <property type="match status" value="1"/>
</dbReference>
<dbReference type="PANTHER" id="PTHR13318:SF101">
    <property type="entry name" value="F-BOX_LRR PROTEIN"/>
    <property type="match status" value="1"/>
</dbReference>
<dbReference type="EMBL" id="JARJLG010000011">
    <property type="protein sequence ID" value="KAJ7776965.1"/>
    <property type="molecule type" value="Genomic_DNA"/>
</dbReference>
<comment type="caution">
    <text evidence="1">The sequence shown here is derived from an EMBL/GenBank/DDBJ whole genome shotgun (WGS) entry which is preliminary data.</text>
</comment>
<evidence type="ECO:0000313" key="2">
    <source>
        <dbReference type="Proteomes" id="UP001215280"/>
    </source>
</evidence>
<protein>
    <recommendedName>
        <fullName evidence="3">F-box domain-containing protein</fullName>
    </recommendedName>
</protein>
<dbReference type="Proteomes" id="UP001215280">
    <property type="component" value="Unassembled WGS sequence"/>
</dbReference>
<name>A0AAD7K4G0_9AGAR</name>